<evidence type="ECO:0000313" key="3">
    <source>
        <dbReference type="Proteomes" id="UP001303647"/>
    </source>
</evidence>
<keyword evidence="3" id="KW-1185">Reference proteome</keyword>
<gene>
    <name evidence="2" type="ORF">C7999DRAFT_13909</name>
</gene>
<reference evidence="2" key="1">
    <citation type="journal article" date="2023" name="Mol. Phylogenet. Evol.">
        <title>Genome-scale phylogeny and comparative genomics of the fungal order Sordariales.</title>
        <authorList>
            <person name="Hensen N."/>
            <person name="Bonometti L."/>
            <person name="Westerberg I."/>
            <person name="Brannstrom I.O."/>
            <person name="Guillou S."/>
            <person name="Cros-Aarteil S."/>
            <person name="Calhoun S."/>
            <person name="Haridas S."/>
            <person name="Kuo A."/>
            <person name="Mondo S."/>
            <person name="Pangilinan J."/>
            <person name="Riley R."/>
            <person name="LaButti K."/>
            <person name="Andreopoulos B."/>
            <person name="Lipzen A."/>
            <person name="Chen C."/>
            <person name="Yan M."/>
            <person name="Daum C."/>
            <person name="Ng V."/>
            <person name="Clum A."/>
            <person name="Steindorff A."/>
            <person name="Ohm R.A."/>
            <person name="Martin F."/>
            <person name="Silar P."/>
            <person name="Natvig D.O."/>
            <person name="Lalanne C."/>
            <person name="Gautier V."/>
            <person name="Ament-Velasquez S.L."/>
            <person name="Kruys A."/>
            <person name="Hutchinson M.I."/>
            <person name="Powell A.J."/>
            <person name="Barry K."/>
            <person name="Miller A.N."/>
            <person name="Grigoriev I.V."/>
            <person name="Debuchy R."/>
            <person name="Gladieux P."/>
            <person name="Hiltunen Thoren M."/>
            <person name="Johannesson H."/>
        </authorList>
    </citation>
    <scope>NUCLEOTIDE SEQUENCE</scope>
    <source>
        <strain evidence="2">CBS 359.72</strain>
    </source>
</reference>
<comment type="caution">
    <text evidence="2">The sequence shown here is derived from an EMBL/GenBank/DDBJ whole genome shotgun (WGS) entry which is preliminary data.</text>
</comment>
<accession>A0AAN7CTQ1</accession>
<dbReference type="Proteomes" id="UP001303647">
    <property type="component" value="Unassembled WGS sequence"/>
</dbReference>
<dbReference type="EMBL" id="MU857642">
    <property type="protein sequence ID" value="KAK4248145.1"/>
    <property type="molecule type" value="Genomic_DNA"/>
</dbReference>
<feature type="chain" id="PRO_5042904138" evidence="1">
    <location>
        <begin position="17"/>
        <end position="172"/>
    </location>
</feature>
<evidence type="ECO:0000313" key="2">
    <source>
        <dbReference type="EMBL" id="KAK4248145.1"/>
    </source>
</evidence>
<keyword evidence="1" id="KW-0732">Signal</keyword>
<dbReference type="AlphaFoldDB" id="A0AAN7CTQ1"/>
<protein>
    <submittedName>
        <fullName evidence="2">Uncharacterized protein</fullName>
    </submittedName>
</protein>
<proteinExistence type="predicted"/>
<dbReference type="PANTHER" id="PTHR40640:SF1">
    <property type="entry name" value="ANCHORED GLYCOPROTEIN, PUTATIVE (AFU_ORTHOLOGUE AFUA_8G04860)-RELATED"/>
    <property type="match status" value="1"/>
</dbReference>
<dbReference type="PANTHER" id="PTHR40640">
    <property type="entry name" value="ANCHORED GLYCOPROTEIN, PUTATIVE (AFU_ORTHOLOGUE AFUA_8G04860)-RELATED"/>
    <property type="match status" value="1"/>
</dbReference>
<name>A0AAN7CTQ1_9PEZI</name>
<organism evidence="2 3">
    <name type="scientific">Corynascus novoguineensis</name>
    <dbReference type="NCBI Taxonomy" id="1126955"/>
    <lineage>
        <taxon>Eukaryota</taxon>
        <taxon>Fungi</taxon>
        <taxon>Dikarya</taxon>
        <taxon>Ascomycota</taxon>
        <taxon>Pezizomycotina</taxon>
        <taxon>Sordariomycetes</taxon>
        <taxon>Sordariomycetidae</taxon>
        <taxon>Sordariales</taxon>
        <taxon>Chaetomiaceae</taxon>
        <taxon>Corynascus</taxon>
    </lineage>
</organism>
<evidence type="ECO:0000256" key="1">
    <source>
        <dbReference type="SAM" id="SignalP"/>
    </source>
</evidence>
<feature type="signal peptide" evidence="1">
    <location>
        <begin position="1"/>
        <end position="16"/>
    </location>
</feature>
<reference evidence="2" key="2">
    <citation type="submission" date="2023-05" db="EMBL/GenBank/DDBJ databases">
        <authorList>
            <consortium name="Lawrence Berkeley National Laboratory"/>
            <person name="Steindorff A."/>
            <person name="Hensen N."/>
            <person name="Bonometti L."/>
            <person name="Westerberg I."/>
            <person name="Brannstrom I.O."/>
            <person name="Guillou S."/>
            <person name="Cros-Aarteil S."/>
            <person name="Calhoun S."/>
            <person name="Haridas S."/>
            <person name="Kuo A."/>
            <person name="Mondo S."/>
            <person name="Pangilinan J."/>
            <person name="Riley R."/>
            <person name="Labutti K."/>
            <person name="Andreopoulos B."/>
            <person name="Lipzen A."/>
            <person name="Chen C."/>
            <person name="Yanf M."/>
            <person name="Daum C."/>
            <person name="Ng V."/>
            <person name="Clum A."/>
            <person name="Ohm R."/>
            <person name="Martin F."/>
            <person name="Silar P."/>
            <person name="Natvig D."/>
            <person name="Lalanne C."/>
            <person name="Gautier V."/>
            <person name="Ament-Velasquez S.L."/>
            <person name="Kruys A."/>
            <person name="Hutchinson M.I."/>
            <person name="Powell A.J."/>
            <person name="Barry K."/>
            <person name="Miller A.N."/>
            <person name="Grigoriev I.V."/>
            <person name="Debuchy R."/>
            <person name="Gladieux P."/>
            <person name="Thoren M.H."/>
            <person name="Johannesson H."/>
        </authorList>
    </citation>
    <scope>NUCLEOTIDE SEQUENCE</scope>
    <source>
        <strain evidence="2">CBS 359.72</strain>
    </source>
</reference>
<sequence>MKYSASLLVAASLAAAQSSTVVDVLLLAFDSQTIDASVVAVAPTATTYALNCHAATDVDCGLPDDPKIQIVYGPSTLAYSFSIGPVSDKAVCIATITSDGETSATRSTETDTLTKLAESMMQITVTAGLDKLAAEPTGTLTSSSQTGGMPPQITQNAVLVGAAALVGGAMML</sequence>